<dbReference type="EMBL" id="JAKCXM010008677">
    <property type="protein sequence ID" value="KAJ0388561.1"/>
    <property type="molecule type" value="Genomic_DNA"/>
</dbReference>
<sequence length="76" mass="8588">MSSKSQDERKASTADELAKNKDIVRRELDGKCVTAGSGWWTYEVCYGKEVRQFHEEPDGSRPSDWSMGAYVSDDPL</sequence>
<dbReference type="InterPro" id="IPR009011">
    <property type="entry name" value="Man6P_isomerase_rcpt-bd_dom_sf"/>
</dbReference>
<dbReference type="GO" id="GO:0030968">
    <property type="term" value="P:endoplasmic reticulum unfolded protein response"/>
    <property type="evidence" value="ECO:0007669"/>
    <property type="project" value="InterPro"/>
</dbReference>
<feature type="region of interest" description="Disordered" evidence="1">
    <location>
        <begin position="53"/>
        <end position="76"/>
    </location>
</feature>
<accession>A0AAD5LNK7</accession>
<dbReference type="InterPro" id="IPR012913">
    <property type="entry name" value="OS9-like_dom"/>
</dbReference>
<dbReference type="PANTHER" id="PTHR15414">
    <property type="entry name" value="OS-9-RELATED"/>
    <property type="match status" value="1"/>
</dbReference>
<dbReference type="AlphaFoldDB" id="A0AAD5LNK7"/>
<evidence type="ECO:0000256" key="1">
    <source>
        <dbReference type="SAM" id="MobiDB-lite"/>
    </source>
</evidence>
<feature type="domain" description="Protein OS9-like" evidence="2">
    <location>
        <begin position="30"/>
        <end position="60"/>
    </location>
</feature>
<evidence type="ECO:0000313" key="3">
    <source>
        <dbReference type="EMBL" id="KAJ0388561.1"/>
    </source>
</evidence>
<evidence type="ECO:0000313" key="4">
    <source>
        <dbReference type="Proteomes" id="UP001209570"/>
    </source>
</evidence>
<dbReference type="GO" id="GO:0005788">
    <property type="term" value="C:endoplasmic reticulum lumen"/>
    <property type="evidence" value="ECO:0007669"/>
    <property type="project" value="TreeGrafter"/>
</dbReference>
<feature type="region of interest" description="Disordered" evidence="1">
    <location>
        <begin position="1"/>
        <end position="20"/>
    </location>
</feature>
<dbReference type="InterPro" id="IPR045149">
    <property type="entry name" value="OS-9-like"/>
</dbReference>
<evidence type="ECO:0000259" key="2">
    <source>
        <dbReference type="Pfam" id="PF07915"/>
    </source>
</evidence>
<name>A0AAD5LNK7_PYTIN</name>
<keyword evidence="4" id="KW-1185">Reference proteome</keyword>
<dbReference type="Proteomes" id="UP001209570">
    <property type="component" value="Unassembled WGS sequence"/>
</dbReference>
<reference evidence="3" key="1">
    <citation type="submission" date="2021-12" db="EMBL/GenBank/DDBJ databases">
        <title>Prjna785345.</title>
        <authorList>
            <person name="Rujirawat T."/>
            <person name="Krajaejun T."/>
        </authorList>
    </citation>
    <scope>NUCLEOTIDE SEQUENCE</scope>
    <source>
        <strain evidence="3">Pi057C3</strain>
    </source>
</reference>
<dbReference type="GO" id="GO:0030970">
    <property type="term" value="P:retrograde protein transport, ER to cytosol"/>
    <property type="evidence" value="ECO:0007669"/>
    <property type="project" value="TreeGrafter"/>
</dbReference>
<organism evidence="3 4">
    <name type="scientific">Pythium insidiosum</name>
    <name type="common">Pythiosis disease agent</name>
    <dbReference type="NCBI Taxonomy" id="114742"/>
    <lineage>
        <taxon>Eukaryota</taxon>
        <taxon>Sar</taxon>
        <taxon>Stramenopiles</taxon>
        <taxon>Oomycota</taxon>
        <taxon>Peronosporomycetes</taxon>
        <taxon>Pythiales</taxon>
        <taxon>Pythiaceae</taxon>
        <taxon>Pythium</taxon>
    </lineage>
</organism>
<gene>
    <name evidence="3" type="ORF">P43SY_010989</name>
</gene>
<comment type="caution">
    <text evidence="3">The sequence shown here is derived from an EMBL/GenBank/DDBJ whole genome shotgun (WGS) entry which is preliminary data.</text>
</comment>
<dbReference type="Gene3D" id="2.70.130.10">
    <property type="entry name" value="Mannose-6-phosphate receptor binding domain"/>
    <property type="match status" value="1"/>
</dbReference>
<dbReference type="Pfam" id="PF07915">
    <property type="entry name" value="PRKCSH"/>
    <property type="match status" value="1"/>
</dbReference>
<protein>
    <recommendedName>
        <fullName evidence="2">Protein OS9-like domain-containing protein</fullName>
    </recommendedName>
</protein>
<proteinExistence type="predicted"/>
<dbReference type="PANTHER" id="PTHR15414:SF0">
    <property type="entry name" value="ENDOPLASMIC RETICULUM LECTIN 1"/>
    <property type="match status" value="1"/>
</dbReference>